<organism evidence="1 2">
    <name type="scientific">Aminicella lysinilytica</name>
    <dbReference type="NCBI Taxonomy" id="433323"/>
    <lineage>
        <taxon>Bacteria</taxon>
        <taxon>Bacillati</taxon>
        <taxon>Bacillota</taxon>
        <taxon>Clostridia</taxon>
        <taxon>Peptostreptococcales</taxon>
        <taxon>Anaerovoracaceae</taxon>
        <taxon>Aminicella</taxon>
    </lineage>
</organism>
<dbReference type="AlphaFoldDB" id="A0A4R6QCY2"/>
<protein>
    <submittedName>
        <fullName evidence="1">Uncharacterized protein</fullName>
    </submittedName>
</protein>
<gene>
    <name evidence="1" type="ORF">EV211_10258</name>
</gene>
<keyword evidence="2" id="KW-1185">Reference proteome</keyword>
<evidence type="ECO:0000313" key="2">
    <source>
        <dbReference type="Proteomes" id="UP000295500"/>
    </source>
</evidence>
<accession>A0A4R6QCY2</accession>
<dbReference type="EMBL" id="SNXO01000002">
    <property type="protein sequence ID" value="TDP59816.1"/>
    <property type="molecule type" value="Genomic_DNA"/>
</dbReference>
<name>A0A4R6QCY2_9FIRM</name>
<sequence>MKINNKEIKAIVVTDDNEDLVAEITDVECIEYKGYKVEFFWDEDKE</sequence>
<comment type="caution">
    <text evidence="1">The sequence shown here is derived from an EMBL/GenBank/DDBJ whole genome shotgun (WGS) entry which is preliminary data.</text>
</comment>
<dbReference type="Proteomes" id="UP000295500">
    <property type="component" value="Unassembled WGS sequence"/>
</dbReference>
<evidence type="ECO:0000313" key="1">
    <source>
        <dbReference type="EMBL" id="TDP59816.1"/>
    </source>
</evidence>
<proteinExistence type="predicted"/>
<reference evidence="1 2" key="1">
    <citation type="submission" date="2019-03" db="EMBL/GenBank/DDBJ databases">
        <title>Genomic Encyclopedia of Type Strains, Phase IV (KMG-IV): sequencing the most valuable type-strain genomes for metagenomic binning, comparative biology and taxonomic classification.</title>
        <authorList>
            <person name="Goeker M."/>
        </authorList>
    </citation>
    <scope>NUCLEOTIDE SEQUENCE [LARGE SCALE GENOMIC DNA]</scope>
    <source>
        <strain evidence="1 2">DSM 28287</strain>
    </source>
</reference>